<sequence length="257" mass="28578">MERARYLHDTYQALQQSGLYSRRVFLDASAVRPRFIADRTFVAHARPDDIVRLAPTVRPEDANFAAIRRQLAEGRPFLFGCSYFGCIYFALLALKDLVRELLVVVARDPAPGLHYFNKIAMASGIRITVAGTTESTIALRILRHLARGGAVATMLDCFHGERLELRSDFLGKPAASPGTLYGIARRAGAIVVPTASIHKDGKQLLEIGNLIDLPSTSIEAASQSVNDYFSDLIRTYPGQWMGWPNLLARWQVARQTY</sequence>
<evidence type="ECO:0000313" key="9">
    <source>
        <dbReference type="Proteomes" id="UP000199477"/>
    </source>
</evidence>
<keyword evidence="3" id="KW-0997">Cell inner membrane</keyword>
<evidence type="ECO:0000313" key="8">
    <source>
        <dbReference type="EMBL" id="SFE96162.1"/>
    </source>
</evidence>
<evidence type="ECO:0000256" key="5">
    <source>
        <dbReference type="ARBA" id="ARBA00023136"/>
    </source>
</evidence>
<evidence type="ECO:0000256" key="4">
    <source>
        <dbReference type="ARBA" id="ARBA00022679"/>
    </source>
</evidence>
<organism evidence="8 9">
    <name type="scientific">Dyella marensis</name>
    <dbReference type="NCBI Taxonomy" id="500610"/>
    <lineage>
        <taxon>Bacteria</taxon>
        <taxon>Pseudomonadati</taxon>
        <taxon>Pseudomonadota</taxon>
        <taxon>Gammaproteobacteria</taxon>
        <taxon>Lysobacterales</taxon>
        <taxon>Rhodanobacteraceae</taxon>
        <taxon>Dyella</taxon>
    </lineage>
</organism>
<reference evidence="9" key="1">
    <citation type="submission" date="2016-10" db="EMBL/GenBank/DDBJ databases">
        <authorList>
            <person name="Varghese N."/>
            <person name="Submissions S."/>
        </authorList>
    </citation>
    <scope>NUCLEOTIDE SEQUENCE [LARGE SCALE GENOMIC DNA]</scope>
    <source>
        <strain evidence="9">UNC178MFTsu3.1</strain>
    </source>
</reference>
<keyword evidence="7" id="KW-0812">Transmembrane</keyword>
<keyword evidence="5 7" id="KW-0472">Membrane</keyword>
<keyword evidence="7" id="KW-1133">Transmembrane helix</keyword>
<name>A0A1I2ESY0_9GAMM</name>
<comment type="subcellular location">
    <subcellularLocation>
        <location evidence="1">Cell inner membrane</location>
    </subcellularLocation>
</comment>
<accession>A0A1I2ESY0</accession>
<dbReference type="AlphaFoldDB" id="A0A1I2ESY0"/>
<evidence type="ECO:0000256" key="6">
    <source>
        <dbReference type="ARBA" id="ARBA00023315"/>
    </source>
</evidence>
<dbReference type="Pfam" id="PF03279">
    <property type="entry name" value="Lip_A_acyltrans"/>
    <property type="match status" value="1"/>
</dbReference>
<dbReference type="GO" id="GO:0016746">
    <property type="term" value="F:acyltransferase activity"/>
    <property type="evidence" value="ECO:0007669"/>
    <property type="project" value="UniProtKB-KW"/>
</dbReference>
<keyword evidence="2" id="KW-1003">Cell membrane</keyword>
<evidence type="ECO:0000256" key="1">
    <source>
        <dbReference type="ARBA" id="ARBA00004533"/>
    </source>
</evidence>
<protein>
    <submittedName>
        <fullName evidence="8">Lipid A biosynthesis acyltransferase</fullName>
    </submittedName>
</protein>
<evidence type="ECO:0000256" key="2">
    <source>
        <dbReference type="ARBA" id="ARBA00022475"/>
    </source>
</evidence>
<dbReference type="Proteomes" id="UP000199477">
    <property type="component" value="Unassembled WGS sequence"/>
</dbReference>
<dbReference type="InterPro" id="IPR004960">
    <property type="entry name" value="LipA_acyltrans"/>
</dbReference>
<dbReference type="GO" id="GO:0009247">
    <property type="term" value="P:glycolipid biosynthetic process"/>
    <property type="evidence" value="ECO:0007669"/>
    <property type="project" value="UniProtKB-ARBA"/>
</dbReference>
<keyword evidence="4 8" id="KW-0808">Transferase</keyword>
<dbReference type="CDD" id="cd07984">
    <property type="entry name" value="LPLAT_LABLAT-like"/>
    <property type="match status" value="1"/>
</dbReference>
<feature type="transmembrane region" description="Helical" evidence="7">
    <location>
        <begin position="77"/>
        <end position="94"/>
    </location>
</feature>
<evidence type="ECO:0000256" key="7">
    <source>
        <dbReference type="SAM" id="Phobius"/>
    </source>
</evidence>
<keyword evidence="9" id="KW-1185">Reference proteome</keyword>
<proteinExistence type="predicted"/>
<gene>
    <name evidence="8" type="ORF">SAMN02799615_02093</name>
</gene>
<evidence type="ECO:0000256" key="3">
    <source>
        <dbReference type="ARBA" id="ARBA00022519"/>
    </source>
</evidence>
<keyword evidence="6 8" id="KW-0012">Acyltransferase</keyword>
<dbReference type="EMBL" id="FONH01000005">
    <property type="protein sequence ID" value="SFE96162.1"/>
    <property type="molecule type" value="Genomic_DNA"/>
</dbReference>
<dbReference type="GO" id="GO:0005886">
    <property type="term" value="C:plasma membrane"/>
    <property type="evidence" value="ECO:0007669"/>
    <property type="project" value="UniProtKB-SubCell"/>
</dbReference>